<keyword evidence="3" id="KW-1185">Reference proteome</keyword>
<comment type="caution">
    <text evidence="2">The sequence shown here is derived from an EMBL/GenBank/DDBJ whole genome shotgun (WGS) entry which is preliminary data.</text>
</comment>
<evidence type="ECO:0000256" key="1">
    <source>
        <dbReference type="SAM" id="MobiDB-lite"/>
    </source>
</evidence>
<feature type="compositionally biased region" description="Acidic residues" evidence="1">
    <location>
        <begin position="131"/>
        <end position="142"/>
    </location>
</feature>
<reference evidence="2 3" key="1">
    <citation type="submission" date="2017-06" db="EMBL/GenBank/DDBJ databases">
        <title>Cmopartive genomic analysis of Ambrosia Fusariam Clade fungi.</title>
        <authorList>
            <person name="Stajich J.E."/>
            <person name="Carrillo J."/>
            <person name="Kijimoto T."/>
            <person name="Eskalen A."/>
            <person name="O'Donnell K."/>
            <person name="Kasson M."/>
        </authorList>
    </citation>
    <scope>NUCLEOTIDE SEQUENCE [LARGE SCALE GENOMIC DNA]</scope>
    <source>
        <strain evidence="2 3">NRRL 20438</strain>
    </source>
</reference>
<gene>
    <name evidence="2" type="ORF">CDV31_017215</name>
</gene>
<sequence length="142" mass="15785">MIDSNMASNTARTLQASDRASIQLGNNHSNYYNIYNIIDLTTDTDDETSDETVDLTVDEIPDLAQDAPDLYVGGKRARDWDSDDHKSKRLKFLDDDASESSSESGYDEGDSDDEDEHCKYGEDCVGLSTGDEGEEDSDEEHE</sequence>
<dbReference type="AlphaFoldDB" id="A0A428RP81"/>
<feature type="compositionally biased region" description="Acidic residues" evidence="1">
    <location>
        <begin position="105"/>
        <end position="115"/>
    </location>
</feature>
<feature type="region of interest" description="Disordered" evidence="1">
    <location>
        <begin position="66"/>
        <end position="142"/>
    </location>
</feature>
<name>A0A428RP81_9HYPO</name>
<proteinExistence type="predicted"/>
<accession>A0A428RP81</accession>
<evidence type="ECO:0000313" key="3">
    <source>
        <dbReference type="Proteomes" id="UP000288429"/>
    </source>
</evidence>
<evidence type="ECO:0000313" key="2">
    <source>
        <dbReference type="EMBL" id="RSL79333.1"/>
    </source>
</evidence>
<feature type="compositionally biased region" description="Basic and acidic residues" evidence="1">
    <location>
        <begin position="76"/>
        <end position="94"/>
    </location>
</feature>
<organism evidence="2 3">
    <name type="scientific">Fusarium ambrosium</name>
    <dbReference type="NCBI Taxonomy" id="131363"/>
    <lineage>
        <taxon>Eukaryota</taxon>
        <taxon>Fungi</taxon>
        <taxon>Dikarya</taxon>
        <taxon>Ascomycota</taxon>
        <taxon>Pezizomycotina</taxon>
        <taxon>Sordariomycetes</taxon>
        <taxon>Hypocreomycetidae</taxon>
        <taxon>Hypocreales</taxon>
        <taxon>Nectriaceae</taxon>
        <taxon>Fusarium</taxon>
        <taxon>Fusarium solani species complex</taxon>
    </lineage>
</organism>
<dbReference type="EMBL" id="NIZV01000911">
    <property type="protein sequence ID" value="RSL79333.1"/>
    <property type="molecule type" value="Genomic_DNA"/>
</dbReference>
<protein>
    <submittedName>
        <fullName evidence="2">Uncharacterized protein</fullName>
    </submittedName>
</protein>
<dbReference type="Proteomes" id="UP000288429">
    <property type="component" value="Unassembled WGS sequence"/>
</dbReference>